<dbReference type="Pfam" id="PF14035">
    <property type="entry name" value="YlzJ"/>
    <property type="match status" value="1"/>
</dbReference>
<evidence type="ECO:0000313" key="3">
    <source>
        <dbReference type="Proteomes" id="UP000247790"/>
    </source>
</evidence>
<reference evidence="2 4" key="2">
    <citation type="submission" date="2020-06" db="EMBL/GenBank/DDBJ databases">
        <title>Complete genome of Paenibacillus barcinonensis KACC11450.</title>
        <authorList>
            <person name="Kim M."/>
            <person name="Park Y.-J."/>
            <person name="Shin J.-H."/>
        </authorList>
    </citation>
    <scope>NUCLEOTIDE SEQUENCE [LARGE SCALE GENOMIC DNA]</scope>
    <source>
        <strain evidence="2 4">KACC11450</strain>
    </source>
</reference>
<dbReference type="Proteomes" id="UP000509327">
    <property type="component" value="Chromosome"/>
</dbReference>
<dbReference type="AlphaFoldDB" id="A0A2V4VPU5"/>
<dbReference type="Proteomes" id="UP000247790">
    <property type="component" value="Unassembled WGS sequence"/>
</dbReference>
<gene>
    <name evidence="1" type="ORF">DFQ00_10171</name>
    <name evidence="2" type="ORF">HUB98_28280</name>
</gene>
<protein>
    <submittedName>
        <fullName evidence="2">YlzJ-like family protein</fullName>
    </submittedName>
    <submittedName>
        <fullName evidence="1">YlzJ-like protein</fullName>
    </submittedName>
</protein>
<keyword evidence="4" id="KW-1185">Reference proteome</keyword>
<dbReference type="OrthoDB" id="1683573at2"/>
<dbReference type="EMBL" id="QJSW01000001">
    <property type="protein sequence ID" value="PYE52139.1"/>
    <property type="molecule type" value="Genomic_DNA"/>
</dbReference>
<organism evidence="1 3">
    <name type="scientific">Paenibacillus barcinonensis</name>
    <dbReference type="NCBI Taxonomy" id="198119"/>
    <lineage>
        <taxon>Bacteria</taxon>
        <taxon>Bacillati</taxon>
        <taxon>Bacillota</taxon>
        <taxon>Bacilli</taxon>
        <taxon>Bacillales</taxon>
        <taxon>Paenibacillaceae</taxon>
        <taxon>Paenibacillus</taxon>
    </lineage>
</organism>
<evidence type="ECO:0000313" key="4">
    <source>
        <dbReference type="Proteomes" id="UP000509327"/>
    </source>
</evidence>
<accession>A0A2V4VPU5</accession>
<reference evidence="1 3" key="1">
    <citation type="submission" date="2018-06" db="EMBL/GenBank/DDBJ databases">
        <title>Genomic Encyclopedia of Type Strains, Phase III (KMG-III): the genomes of soil and plant-associated and newly described type strains.</title>
        <authorList>
            <person name="Whitman W."/>
        </authorList>
    </citation>
    <scope>NUCLEOTIDE SEQUENCE [LARGE SCALE GENOMIC DNA]</scope>
    <source>
        <strain evidence="1 3">CECT 7022</strain>
    </source>
</reference>
<sequence length="77" mass="8454">MTTMYTVMPPEQLWSGMWTEAADTKEIRMNGLLMQVRPVNDTEAVIVRLLDCPLEAYLDPANQPGSTVLLSGNAGLS</sequence>
<proteinExistence type="predicted"/>
<evidence type="ECO:0000313" key="1">
    <source>
        <dbReference type="EMBL" id="PYE52139.1"/>
    </source>
</evidence>
<name>A0A2V4VPU5_PAEBA</name>
<dbReference type="InterPro" id="IPR025619">
    <property type="entry name" value="YlzJ"/>
</dbReference>
<evidence type="ECO:0000313" key="2">
    <source>
        <dbReference type="EMBL" id="QKS59720.1"/>
    </source>
</evidence>
<dbReference type="RefSeq" id="WP_110893058.1">
    <property type="nucleotide sequence ID" value="NZ_CP054614.1"/>
</dbReference>
<dbReference type="EMBL" id="CP054614">
    <property type="protein sequence ID" value="QKS59720.1"/>
    <property type="molecule type" value="Genomic_DNA"/>
</dbReference>